<sequence>MTEPARDVREVVPMHLVLPDASVLPVSAELHFAPADPYTVRVVFRGASSTSTWLIGRELVAHGLLADAAAPAGTGDVRIWRDEDPAYLLVGLSGVEGDALLAGPAEPFVSFVAATVALVPFGSEGPVMEDEISRLIDTLLDA</sequence>
<evidence type="ECO:0000256" key="6">
    <source>
        <dbReference type="ARBA" id="ARBA00023306"/>
    </source>
</evidence>
<comment type="similarity">
    <text evidence="2">Belongs to the SsgA family.</text>
</comment>
<protein>
    <submittedName>
        <fullName evidence="7">Sporulation protein SsgA</fullName>
    </submittedName>
</protein>
<keyword evidence="6" id="KW-0131">Cell cycle</keyword>
<evidence type="ECO:0000313" key="8">
    <source>
        <dbReference type="Proteomes" id="UP000019753"/>
    </source>
</evidence>
<evidence type="ECO:0000256" key="3">
    <source>
        <dbReference type="ARBA" id="ARBA00022618"/>
    </source>
</evidence>
<evidence type="ECO:0000256" key="1">
    <source>
        <dbReference type="ARBA" id="ARBA00004431"/>
    </source>
</evidence>
<dbReference type="GO" id="GO:0030428">
    <property type="term" value="C:cell septum"/>
    <property type="evidence" value="ECO:0007669"/>
    <property type="project" value="UniProtKB-SubCell"/>
</dbReference>
<gene>
    <name evidence="7" type="ORF">N866_10560</name>
</gene>
<dbReference type="EMBL" id="AXCW01000031">
    <property type="protein sequence ID" value="EYR64463.1"/>
    <property type="molecule type" value="Genomic_DNA"/>
</dbReference>
<organism evidence="7 8">
    <name type="scientific">Actinotalea ferrariae CF5-4</name>
    <dbReference type="NCBI Taxonomy" id="948458"/>
    <lineage>
        <taxon>Bacteria</taxon>
        <taxon>Bacillati</taxon>
        <taxon>Actinomycetota</taxon>
        <taxon>Actinomycetes</taxon>
        <taxon>Micrococcales</taxon>
        <taxon>Cellulomonadaceae</taxon>
        <taxon>Actinotalea</taxon>
    </lineage>
</organism>
<keyword evidence="8" id="KW-1185">Reference proteome</keyword>
<evidence type="ECO:0000256" key="5">
    <source>
        <dbReference type="ARBA" id="ARBA00023210"/>
    </source>
</evidence>
<dbReference type="Pfam" id="PF04686">
    <property type="entry name" value="SsgA"/>
    <property type="match status" value="1"/>
</dbReference>
<dbReference type="Proteomes" id="UP000019753">
    <property type="component" value="Unassembled WGS sequence"/>
</dbReference>
<keyword evidence="4" id="KW-0749">Sporulation</keyword>
<dbReference type="OrthoDB" id="3853096at2"/>
<dbReference type="AlphaFoldDB" id="A0A021VTK7"/>
<accession>A0A021VTK7</accession>
<dbReference type="Gene3D" id="2.30.31.20">
    <property type="entry name" value="Sporulation-specific cell division protein SsgB"/>
    <property type="match status" value="1"/>
</dbReference>
<dbReference type="InterPro" id="IPR006776">
    <property type="entry name" value="SsgB"/>
</dbReference>
<name>A0A021VTK7_9CELL</name>
<dbReference type="GO" id="GO:0000917">
    <property type="term" value="P:division septum assembly"/>
    <property type="evidence" value="ECO:0007669"/>
    <property type="project" value="UniProtKB-KW"/>
</dbReference>
<dbReference type="InterPro" id="IPR038658">
    <property type="entry name" value="SsgB_sf"/>
</dbReference>
<evidence type="ECO:0000313" key="7">
    <source>
        <dbReference type="EMBL" id="EYR64463.1"/>
    </source>
</evidence>
<keyword evidence="3" id="KW-0132">Cell division</keyword>
<evidence type="ECO:0000256" key="4">
    <source>
        <dbReference type="ARBA" id="ARBA00022969"/>
    </source>
</evidence>
<reference evidence="7 8" key="1">
    <citation type="submission" date="2014-01" db="EMBL/GenBank/DDBJ databases">
        <title>Actinotalea ferrariae CF5-4.</title>
        <authorList>
            <person name="Chen F."/>
            <person name="Li Y."/>
            <person name="Wang G."/>
        </authorList>
    </citation>
    <scope>NUCLEOTIDE SEQUENCE [LARGE SCALE GENOMIC DNA]</scope>
    <source>
        <strain evidence="7 8">CF5-4</strain>
    </source>
</reference>
<dbReference type="RefSeq" id="WP_034223302.1">
    <property type="nucleotide sequence ID" value="NZ_AXCW01000031.1"/>
</dbReference>
<evidence type="ECO:0000256" key="2">
    <source>
        <dbReference type="ARBA" id="ARBA00009323"/>
    </source>
</evidence>
<dbReference type="GO" id="GO:0030435">
    <property type="term" value="P:sporulation resulting in formation of a cellular spore"/>
    <property type="evidence" value="ECO:0007669"/>
    <property type="project" value="UniProtKB-KW"/>
</dbReference>
<comment type="subcellular location">
    <subcellularLocation>
        <location evidence="1">Cell septum</location>
    </subcellularLocation>
</comment>
<keyword evidence="5" id="KW-0717">Septation</keyword>
<proteinExistence type="inferred from homology"/>
<comment type="caution">
    <text evidence="7">The sequence shown here is derived from an EMBL/GenBank/DDBJ whole genome shotgun (WGS) entry which is preliminary data.</text>
</comment>